<evidence type="ECO:0000313" key="2">
    <source>
        <dbReference type="Proteomes" id="UP000232638"/>
    </source>
</evidence>
<dbReference type="Proteomes" id="UP000232638">
    <property type="component" value="Chromosome"/>
</dbReference>
<evidence type="ECO:0000313" key="1">
    <source>
        <dbReference type="EMBL" id="AUB82513.1"/>
    </source>
</evidence>
<reference evidence="1 2" key="1">
    <citation type="submission" date="2017-03" db="EMBL/GenBank/DDBJ databases">
        <title>Complete genome sequence of Candidatus 'Thiodictyon syntrophicum' sp. nov. strain Cad16T, a photolithoautotroph purple sulfur bacterium isolated from an alpine meromictic lake.</title>
        <authorList>
            <person name="Luedin S.M."/>
            <person name="Pothier J.F."/>
            <person name="Danza F."/>
            <person name="Storelli N."/>
            <person name="Wittwer M."/>
            <person name="Tonolla M."/>
        </authorList>
    </citation>
    <scope>NUCLEOTIDE SEQUENCE [LARGE SCALE GENOMIC DNA]</scope>
    <source>
        <strain evidence="1 2">Cad16T</strain>
    </source>
</reference>
<dbReference type="OrthoDB" id="2735601at2"/>
<dbReference type="KEGG" id="tsy:THSYN_17220"/>
<proteinExistence type="predicted"/>
<dbReference type="AlphaFoldDB" id="A0A2K8UAA3"/>
<evidence type="ECO:0008006" key="3">
    <source>
        <dbReference type="Google" id="ProtNLM"/>
    </source>
</evidence>
<gene>
    <name evidence="1" type="ORF">THSYN_17220</name>
</gene>
<dbReference type="RefSeq" id="WP_100920239.1">
    <property type="nucleotide sequence ID" value="NZ_CP020370.1"/>
</dbReference>
<accession>A0A2K8UAA3</accession>
<organism evidence="1 2">
    <name type="scientific">Candidatus Thiodictyon syntrophicum</name>
    <dbReference type="NCBI Taxonomy" id="1166950"/>
    <lineage>
        <taxon>Bacteria</taxon>
        <taxon>Pseudomonadati</taxon>
        <taxon>Pseudomonadota</taxon>
        <taxon>Gammaproteobacteria</taxon>
        <taxon>Chromatiales</taxon>
        <taxon>Chromatiaceae</taxon>
        <taxon>Thiodictyon</taxon>
    </lineage>
</organism>
<sequence length="59" mass="6661">MNIELRHGLPYISAEIEYRGQQVKIENVLLDTGSAGCIFDADRLSAIGLHYEPFDLVHM</sequence>
<protein>
    <recommendedName>
        <fullName evidence="3">Clan AA aspartic protease</fullName>
    </recommendedName>
</protein>
<dbReference type="EMBL" id="CP020370">
    <property type="protein sequence ID" value="AUB82513.1"/>
    <property type="molecule type" value="Genomic_DNA"/>
</dbReference>
<name>A0A2K8UAA3_9GAMM</name>
<keyword evidence="2" id="KW-1185">Reference proteome</keyword>